<name>A0AC58MP40_CASCN</name>
<accession>A0AC58MP40</accession>
<dbReference type="RefSeq" id="XP_073931157.1">
    <property type="nucleotide sequence ID" value="XM_074075056.1"/>
</dbReference>
<evidence type="ECO:0000313" key="2">
    <source>
        <dbReference type="RefSeq" id="XP_073931157.1"/>
    </source>
</evidence>
<proteinExistence type="predicted"/>
<gene>
    <name evidence="2" type="primary">Lsm14b</name>
</gene>
<evidence type="ECO:0000313" key="1">
    <source>
        <dbReference type="Proteomes" id="UP001732720"/>
    </source>
</evidence>
<protein>
    <submittedName>
        <fullName evidence="2">Protein LSM14 homolog B isoform X1</fullName>
    </submittedName>
</protein>
<sequence length="398" mass="43124">MSGSSGTPYLGSKISLISKAQIRYEGILYTIDTDNSTVALAKVKSFGTEDRPTDRPAPPREEIYEYIIFRGSDIKDITVCEPPKAQHTLPQDPAIVQSSLGSASASPFQPHVPYSPFRGMPPYGQLAASSLLGQHYAASLGLEKLVSPPASAAASSPSSSPSPQPVSELDMSSEPPQLTSKGAGFPSASVGKSPMVEQAVQTGSVDNLNAKKLLPGKGTSGMQLNGRQAQPSSKNTSGNRRTRNRSRGQNRPSNVKENTIKFEGDFDFESANAQFNREELDKEFKKKLNFKDDKAEKGEEKDPAVMTQSDETPAEEDLLGPNCYYDKSKSFFDNISSELKTSSRRTTWAEERKLNTETFGVSGRFLRGRSSRGGFRGGRGNGTTRRNPTSHRAGTGRV</sequence>
<dbReference type="Proteomes" id="UP001732720">
    <property type="component" value="Chromosome 5"/>
</dbReference>
<organism evidence="1 2">
    <name type="scientific">Castor canadensis</name>
    <name type="common">American beaver</name>
    <dbReference type="NCBI Taxonomy" id="51338"/>
    <lineage>
        <taxon>Eukaryota</taxon>
        <taxon>Metazoa</taxon>
        <taxon>Chordata</taxon>
        <taxon>Craniata</taxon>
        <taxon>Vertebrata</taxon>
        <taxon>Euteleostomi</taxon>
        <taxon>Mammalia</taxon>
        <taxon>Eutheria</taxon>
        <taxon>Euarchontoglires</taxon>
        <taxon>Glires</taxon>
        <taxon>Rodentia</taxon>
        <taxon>Castorimorpha</taxon>
        <taxon>Castoridae</taxon>
        <taxon>Castor</taxon>
    </lineage>
</organism>
<keyword evidence="1" id="KW-1185">Reference proteome</keyword>
<reference evidence="2" key="1">
    <citation type="submission" date="2025-08" db="UniProtKB">
        <authorList>
            <consortium name="RefSeq"/>
        </authorList>
    </citation>
    <scope>IDENTIFICATION</scope>
</reference>